<evidence type="ECO:0000256" key="1">
    <source>
        <dbReference type="SAM" id="Phobius"/>
    </source>
</evidence>
<dbReference type="STRING" id="3988.B9RXR3"/>
<dbReference type="Proteomes" id="UP000008311">
    <property type="component" value="Unassembled WGS sequence"/>
</dbReference>
<dbReference type="AlphaFoldDB" id="B9RXR3"/>
<dbReference type="InterPro" id="IPR036877">
    <property type="entry name" value="SUI1_dom_sf"/>
</dbReference>
<dbReference type="EMBL" id="EQ973828">
    <property type="protein sequence ID" value="EEF43919.1"/>
    <property type="molecule type" value="Genomic_DNA"/>
</dbReference>
<feature type="transmembrane region" description="Helical" evidence="1">
    <location>
        <begin position="37"/>
        <end position="54"/>
    </location>
</feature>
<keyword evidence="1" id="KW-0812">Transmembrane</keyword>
<dbReference type="GO" id="GO:0003723">
    <property type="term" value="F:RNA binding"/>
    <property type="evidence" value="ECO:0000318"/>
    <property type="project" value="GO_Central"/>
</dbReference>
<keyword evidence="1" id="KW-0472">Membrane</keyword>
<dbReference type="Gene3D" id="3.30.780.10">
    <property type="entry name" value="SUI1-like domain"/>
    <property type="match status" value="1"/>
</dbReference>
<evidence type="ECO:0000313" key="2">
    <source>
        <dbReference type="EMBL" id="EEF43919.1"/>
    </source>
</evidence>
<accession>B9RXR3</accession>
<keyword evidence="1" id="KW-1133">Transmembrane helix</keyword>
<proteinExistence type="predicted"/>
<protein>
    <submittedName>
        <fullName evidence="2">Uncharacterized protein</fullName>
    </submittedName>
</protein>
<dbReference type="InParanoid" id="B9RXR3"/>
<name>B9RXR3_RICCO</name>
<dbReference type="SUPFAM" id="SSF55159">
    <property type="entry name" value="eIF1-like"/>
    <property type="match status" value="1"/>
</dbReference>
<dbReference type="GO" id="GO:0003743">
    <property type="term" value="F:translation initiation factor activity"/>
    <property type="evidence" value="ECO:0007669"/>
    <property type="project" value="InterPro"/>
</dbReference>
<sequence length="95" mass="10383">MVLPNPFTADSGAGTKGYVHIRIQQCNGKKSLTTVQGPGAGAVLFLSIIHYIAWQTGRYSKERACQDSWILSSSSIKVELCDITYELNLPTLHVS</sequence>
<gene>
    <name evidence="2" type="ORF">RCOM_0905730</name>
</gene>
<reference evidence="3" key="1">
    <citation type="journal article" date="2010" name="Nat. Biotechnol.">
        <title>Draft genome sequence of the oilseed species Ricinus communis.</title>
        <authorList>
            <person name="Chan A.P."/>
            <person name="Crabtree J."/>
            <person name="Zhao Q."/>
            <person name="Lorenzi H."/>
            <person name="Orvis J."/>
            <person name="Puiu D."/>
            <person name="Melake-Berhan A."/>
            <person name="Jones K.M."/>
            <person name="Redman J."/>
            <person name="Chen G."/>
            <person name="Cahoon E.B."/>
            <person name="Gedil M."/>
            <person name="Stanke M."/>
            <person name="Haas B.J."/>
            <person name="Wortman J.R."/>
            <person name="Fraser-Liggett C.M."/>
            <person name="Ravel J."/>
            <person name="Rabinowicz P.D."/>
        </authorList>
    </citation>
    <scope>NUCLEOTIDE SEQUENCE [LARGE SCALE GENOMIC DNA]</scope>
    <source>
        <strain evidence="3">cv. Hale</strain>
    </source>
</reference>
<keyword evidence="3" id="KW-1185">Reference proteome</keyword>
<organism evidence="2 3">
    <name type="scientific">Ricinus communis</name>
    <name type="common">Castor bean</name>
    <dbReference type="NCBI Taxonomy" id="3988"/>
    <lineage>
        <taxon>Eukaryota</taxon>
        <taxon>Viridiplantae</taxon>
        <taxon>Streptophyta</taxon>
        <taxon>Embryophyta</taxon>
        <taxon>Tracheophyta</taxon>
        <taxon>Spermatophyta</taxon>
        <taxon>Magnoliopsida</taxon>
        <taxon>eudicotyledons</taxon>
        <taxon>Gunneridae</taxon>
        <taxon>Pentapetalae</taxon>
        <taxon>rosids</taxon>
        <taxon>fabids</taxon>
        <taxon>Malpighiales</taxon>
        <taxon>Euphorbiaceae</taxon>
        <taxon>Acalyphoideae</taxon>
        <taxon>Acalypheae</taxon>
        <taxon>Ricinus</taxon>
    </lineage>
</organism>
<evidence type="ECO:0000313" key="3">
    <source>
        <dbReference type="Proteomes" id="UP000008311"/>
    </source>
</evidence>